<reference evidence="2 3" key="1">
    <citation type="submission" date="2020-08" db="EMBL/GenBank/DDBJ databases">
        <title>Genome sequence of Erysipelothrix inopinata DSM 15511T.</title>
        <authorList>
            <person name="Hyun D.-W."/>
            <person name="Bae J.-W."/>
        </authorList>
    </citation>
    <scope>NUCLEOTIDE SEQUENCE [LARGE SCALE GENOMIC DNA]</scope>
    <source>
        <strain evidence="2 3">DSM 15511</strain>
    </source>
</reference>
<protein>
    <submittedName>
        <fullName evidence="2">Antibiotic biosynthesis monooxygenase</fullName>
    </submittedName>
</protein>
<feature type="domain" description="ABM" evidence="1">
    <location>
        <begin position="3"/>
        <end position="96"/>
    </location>
</feature>
<organism evidence="2 3">
    <name type="scientific">Erysipelothrix inopinata</name>
    <dbReference type="NCBI Taxonomy" id="225084"/>
    <lineage>
        <taxon>Bacteria</taxon>
        <taxon>Bacillati</taxon>
        <taxon>Bacillota</taxon>
        <taxon>Erysipelotrichia</taxon>
        <taxon>Erysipelotrichales</taxon>
        <taxon>Erysipelotrichaceae</taxon>
        <taxon>Erysipelothrix</taxon>
    </lineage>
</organism>
<dbReference type="RefSeq" id="WP_187533257.1">
    <property type="nucleotide sequence ID" value="NZ_CBCSHU010000011.1"/>
</dbReference>
<keyword evidence="2" id="KW-0560">Oxidoreductase</keyword>
<keyword evidence="2" id="KW-0503">Monooxygenase</keyword>
<evidence type="ECO:0000259" key="1">
    <source>
        <dbReference type="PROSITE" id="PS51725"/>
    </source>
</evidence>
<dbReference type="Pfam" id="PF03992">
    <property type="entry name" value="ABM"/>
    <property type="match status" value="1"/>
</dbReference>
<dbReference type="AlphaFoldDB" id="A0A7G9RX00"/>
<dbReference type="KEGG" id="eio:H9L01_07045"/>
<dbReference type="EMBL" id="CP060715">
    <property type="protein sequence ID" value="QNN60125.1"/>
    <property type="molecule type" value="Genomic_DNA"/>
</dbReference>
<evidence type="ECO:0000313" key="3">
    <source>
        <dbReference type="Proteomes" id="UP000515928"/>
    </source>
</evidence>
<sequence>MCYVEVKQFELVKGTGRAFADKFFETTVVRGVEGFKDLKVGLNDASSKVDIVIITMIWESEEALLTFKRGDIHKELHRNRKPNPNLVKHSSTRYEIVHEL</sequence>
<dbReference type="InterPro" id="IPR007138">
    <property type="entry name" value="ABM_dom"/>
</dbReference>
<dbReference type="Proteomes" id="UP000515928">
    <property type="component" value="Chromosome"/>
</dbReference>
<name>A0A7G9RX00_9FIRM</name>
<dbReference type="SUPFAM" id="SSF54909">
    <property type="entry name" value="Dimeric alpha+beta barrel"/>
    <property type="match status" value="1"/>
</dbReference>
<dbReference type="Gene3D" id="3.30.70.100">
    <property type="match status" value="1"/>
</dbReference>
<keyword evidence="3" id="KW-1185">Reference proteome</keyword>
<proteinExistence type="predicted"/>
<gene>
    <name evidence="2" type="ORF">H9L01_07045</name>
</gene>
<dbReference type="GO" id="GO:0004497">
    <property type="term" value="F:monooxygenase activity"/>
    <property type="evidence" value="ECO:0007669"/>
    <property type="project" value="UniProtKB-KW"/>
</dbReference>
<dbReference type="PROSITE" id="PS51725">
    <property type="entry name" value="ABM"/>
    <property type="match status" value="1"/>
</dbReference>
<dbReference type="InterPro" id="IPR011008">
    <property type="entry name" value="Dimeric_a/b-barrel"/>
</dbReference>
<accession>A0A7G9RX00</accession>
<evidence type="ECO:0000313" key="2">
    <source>
        <dbReference type="EMBL" id="QNN60125.1"/>
    </source>
</evidence>